<dbReference type="KEGG" id="panc:E2636_14460"/>
<dbReference type="InterPro" id="IPR014527">
    <property type="entry name" value="UCP026568_excinuclease"/>
</dbReference>
<dbReference type="Gene3D" id="3.40.1440.10">
    <property type="entry name" value="GIY-YIG endonuclease"/>
    <property type="match status" value="1"/>
</dbReference>
<dbReference type="RefSeq" id="WP_134210832.1">
    <property type="nucleotide sequence ID" value="NZ_CP038015.1"/>
</dbReference>
<dbReference type="Proteomes" id="UP000294292">
    <property type="component" value="Chromosome"/>
</dbReference>
<evidence type="ECO:0000313" key="2">
    <source>
        <dbReference type="EMBL" id="QBP42280.1"/>
    </source>
</evidence>
<evidence type="ECO:0000259" key="1">
    <source>
        <dbReference type="PROSITE" id="PS50164"/>
    </source>
</evidence>
<reference evidence="2 3" key="1">
    <citation type="submission" date="2019-03" db="EMBL/GenBank/DDBJ databases">
        <title>Complete genome sequence of Paenisporosarcina antarctica CGMCC 1.6503T.</title>
        <authorList>
            <person name="Rong J.-C."/>
            <person name="Chi N.-Y."/>
            <person name="Zhang Q.-F."/>
        </authorList>
    </citation>
    <scope>NUCLEOTIDE SEQUENCE [LARGE SCALE GENOMIC DNA]</scope>
    <source>
        <strain evidence="2 3">CGMCC 1.6503</strain>
    </source>
</reference>
<name>A0A4P6ZZW1_9BACL</name>
<organism evidence="2 3">
    <name type="scientific">Paenisporosarcina antarctica</name>
    <dbReference type="NCBI Taxonomy" id="417367"/>
    <lineage>
        <taxon>Bacteria</taxon>
        <taxon>Bacillati</taxon>
        <taxon>Bacillota</taxon>
        <taxon>Bacilli</taxon>
        <taxon>Bacillales</taxon>
        <taxon>Caryophanaceae</taxon>
        <taxon>Paenisporosarcina</taxon>
    </lineage>
</organism>
<dbReference type="CDD" id="cd10434">
    <property type="entry name" value="GIY-YIG_UvrC_Cho"/>
    <property type="match status" value="1"/>
</dbReference>
<keyword evidence="3" id="KW-1185">Reference proteome</keyword>
<keyword evidence="2" id="KW-0378">Hydrolase</keyword>
<dbReference type="SUPFAM" id="SSF82771">
    <property type="entry name" value="GIY-YIG endonuclease"/>
    <property type="match status" value="1"/>
</dbReference>
<dbReference type="GO" id="GO:0004519">
    <property type="term" value="F:endonuclease activity"/>
    <property type="evidence" value="ECO:0007669"/>
    <property type="project" value="UniProtKB-KW"/>
</dbReference>
<keyword evidence="2" id="KW-0255">Endonuclease</keyword>
<dbReference type="InterPro" id="IPR047296">
    <property type="entry name" value="GIY-YIG_UvrC_Cho"/>
</dbReference>
<dbReference type="PIRSF" id="PIRSF026568">
    <property type="entry name" value="UCP026568"/>
    <property type="match status" value="1"/>
</dbReference>
<keyword evidence="2" id="KW-0540">Nuclease</keyword>
<sequence length="131" mass="15421">MIKIEMPKPDLTIVQRVQDRSNDEPEIPSVFGFIDFHQIARDKGGIIMFFNKKEELLFVGKARKVRQRVKKHFEDNVSPLKEHRDEVTKIKIFYVDDAMEREIYETYAINKLAALYNVDKKFSPSKKADES</sequence>
<accession>A0A4P6ZZW1</accession>
<dbReference type="FunFam" id="3.40.1440.10:FF:000009">
    <property type="entry name" value="Excinuclease ABC subunit C"/>
    <property type="match status" value="1"/>
</dbReference>
<dbReference type="OrthoDB" id="2451856at2"/>
<feature type="domain" description="GIY-YIG" evidence="1">
    <location>
        <begin position="42"/>
        <end position="118"/>
    </location>
</feature>
<dbReference type="InterPro" id="IPR035901">
    <property type="entry name" value="GIY-YIG_endonuc_sf"/>
</dbReference>
<dbReference type="EMBL" id="CP038015">
    <property type="protein sequence ID" value="QBP42280.1"/>
    <property type="molecule type" value="Genomic_DNA"/>
</dbReference>
<protein>
    <submittedName>
        <fullName evidence="2">Nucleotide excision repair endonuclease</fullName>
    </submittedName>
</protein>
<proteinExistence type="predicted"/>
<gene>
    <name evidence="2" type="ORF">E2636_14460</name>
</gene>
<dbReference type="GO" id="GO:0006289">
    <property type="term" value="P:nucleotide-excision repair"/>
    <property type="evidence" value="ECO:0007669"/>
    <property type="project" value="InterPro"/>
</dbReference>
<dbReference type="Pfam" id="PF01541">
    <property type="entry name" value="GIY-YIG"/>
    <property type="match status" value="1"/>
</dbReference>
<dbReference type="PROSITE" id="PS50164">
    <property type="entry name" value="GIY_YIG"/>
    <property type="match status" value="1"/>
</dbReference>
<dbReference type="AlphaFoldDB" id="A0A4P6ZZW1"/>
<dbReference type="InterPro" id="IPR000305">
    <property type="entry name" value="GIY-YIG_endonuc"/>
</dbReference>
<evidence type="ECO:0000313" key="3">
    <source>
        <dbReference type="Proteomes" id="UP000294292"/>
    </source>
</evidence>
<dbReference type="SMART" id="SM00465">
    <property type="entry name" value="GIYc"/>
    <property type="match status" value="1"/>
</dbReference>